<sequence length="220" mass="24990">MNPPKFIGSNINLDPEELQQVFEVMRVADAEGVELASYHLKGVATIWYDQWKKNRADAAQPMSWAVFDNSFLCVQEYNLKFTKLSRYAKETVANMTSTMSLFMSRLSHLSSKEGKAAMLIGDMDIARLMIYVCQVKEDKLNDREEFHSASLTFVTPYVAMRSDILPECFLAPFSVSTPIGTSILLERVYRDCTISVNHKDTVVDLDELDMVDFDVILGMD</sequence>
<protein>
    <recommendedName>
        <fullName evidence="3">Gag-pol polyprotein</fullName>
    </recommendedName>
</protein>
<organism evidence="1 2">
    <name type="scientific">Solanum verrucosum</name>
    <dbReference type="NCBI Taxonomy" id="315347"/>
    <lineage>
        <taxon>Eukaryota</taxon>
        <taxon>Viridiplantae</taxon>
        <taxon>Streptophyta</taxon>
        <taxon>Embryophyta</taxon>
        <taxon>Tracheophyta</taxon>
        <taxon>Spermatophyta</taxon>
        <taxon>Magnoliopsida</taxon>
        <taxon>eudicotyledons</taxon>
        <taxon>Gunneridae</taxon>
        <taxon>Pentapetalae</taxon>
        <taxon>asterids</taxon>
        <taxon>lamiids</taxon>
        <taxon>Solanales</taxon>
        <taxon>Solanaceae</taxon>
        <taxon>Solanoideae</taxon>
        <taxon>Solaneae</taxon>
        <taxon>Solanum</taxon>
    </lineage>
</organism>
<reference evidence="1" key="1">
    <citation type="submission" date="2023-08" db="EMBL/GenBank/DDBJ databases">
        <title>A de novo genome assembly of Solanum verrucosum Schlechtendal, a Mexican diploid species geographically isolated from the other diploid A-genome species in potato relatives.</title>
        <authorList>
            <person name="Hosaka K."/>
        </authorList>
    </citation>
    <scope>NUCLEOTIDE SEQUENCE</scope>
    <source>
        <tissue evidence="1">Young leaves</tissue>
    </source>
</reference>
<gene>
    <name evidence="1" type="ORF">MTR67_002144</name>
</gene>
<accession>A0AAF0PPI6</accession>
<dbReference type="AlphaFoldDB" id="A0AAF0PPI6"/>
<keyword evidence="2" id="KW-1185">Reference proteome</keyword>
<evidence type="ECO:0000313" key="2">
    <source>
        <dbReference type="Proteomes" id="UP001234989"/>
    </source>
</evidence>
<dbReference type="EMBL" id="CP133612">
    <property type="protein sequence ID" value="WMV08759.1"/>
    <property type="molecule type" value="Genomic_DNA"/>
</dbReference>
<evidence type="ECO:0008006" key="3">
    <source>
        <dbReference type="Google" id="ProtNLM"/>
    </source>
</evidence>
<dbReference type="CDD" id="cd00303">
    <property type="entry name" value="retropepsin_like"/>
    <property type="match status" value="1"/>
</dbReference>
<proteinExistence type="predicted"/>
<evidence type="ECO:0000313" key="1">
    <source>
        <dbReference type="EMBL" id="WMV08759.1"/>
    </source>
</evidence>
<name>A0AAF0PPI6_SOLVR</name>
<dbReference type="Pfam" id="PF08284">
    <property type="entry name" value="RVP_2"/>
    <property type="match status" value="1"/>
</dbReference>
<dbReference type="Proteomes" id="UP001234989">
    <property type="component" value="Chromosome 1"/>
</dbReference>